<dbReference type="SUPFAM" id="SSF54189">
    <property type="entry name" value="Ribosomal proteins S24e, L23 and L15e"/>
    <property type="match status" value="1"/>
</dbReference>
<evidence type="ECO:0000313" key="6">
    <source>
        <dbReference type="Proteomes" id="UP000095038"/>
    </source>
</evidence>
<sequence>MPRVNTLIVENLTKFKRRWFIKQTKKAAAAAKAKPIEEIKTQTFSDILLKRKEDAIRKDLPHFKVGEKQVYFPKARVILLRPNAKHTPYQAKFIVPKAFNRLDLRDYLYHVYGLRALNVTVQLSPGVYKGHPGTPRYRASQIKKMTIEMEDPFIWPEQTFEENNEIDDQEKMMIEYAQVMRNYNDEVIGRTRSDLAKPIKSFGGMIHLPDYIKSQPFVPKFAKRRLQNKVEKAEEYHKLEREKKIIENYLKSKNKLDFI</sequence>
<name>A0A1D2VLM5_9ASCO</name>
<keyword evidence="6" id="KW-1185">Reference proteome</keyword>
<dbReference type="GO" id="GO:0003735">
    <property type="term" value="F:structural constituent of ribosome"/>
    <property type="evidence" value="ECO:0007669"/>
    <property type="project" value="InterPro"/>
</dbReference>
<dbReference type="InterPro" id="IPR012677">
    <property type="entry name" value="Nucleotide-bd_a/b_plait_sf"/>
</dbReference>
<comment type="similarity">
    <text evidence="1">Belongs to the universal ribosomal protein uL23 family.</text>
</comment>
<gene>
    <name evidence="5" type="ORF">ASCRUDRAFT_7067</name>
</gene>
<dbReference type="FunFam" id="3.30.70.330:FF:000614">
    <property type="entry name" value="Mrp20p"/>
    <property type="match status" value="1"/>
</dbReference>
<dbReference type="PANTHER" id="PTHR12059">
    <property type="entry name" value="RIBOSOMAL PROTEIN L23-RELATED"/>
    <property type="match status" value="1"/>
</dbReference>
<proteinExistence type="inferred from homology"/>
<evidence type="ECO:0000256" key="4">
    <source>
        <dbReference type="ARBA" id="ARBA00039977"/>
    </source>
</evidence>
<dbReference type="InterPro" id="IPR012678">
    <property type="entry name" value="Ribosomal_uL23/eL15/eS24_sf"/>
</dbReference>
<dbReference type="AlphaFoldDB" id="A0A1D2VLM5"/>
<accession>A0A1D2VLM5</accession>
<dbReference type="GeneID" id="30965459"/>
<dbReference type="Proteomes" id="UP000095038">
    <property type="component" value="Unassembled WGS sequence"/>
</dbReference>
<keyword evidence="3" id="KW-0687">Ribonucleoprotein</keyword>
<dbReference type="STRING" id="1344418.A0A1D2VLM5"/>
<evidence type="ECO:0000256" key="3">
    <source>
        <dbReference type="ARBA" id="ARBA00023274"/>
    </source>
</evidence>
<protein>
    <recommendedName>
        <fullName evidence="4">Large ribosomal subunit protein uL23m</fullName>
    </recommendedName>
</protein>
<evidence type="ECO:0000256" key="1">
    <source>
        <dbReference type="ARBA" id="ARBA00006700"/>
    </source>
</evidence>
<dbReference type="InParanoid" id="A0A1D2VLM5"/>
<dbReference type="Gene3D" id="3.30.70.330">
    <property type="match status" value="1"/>
</dbReference>
<dbReference type="GO" id="GO:0032543">
    <property type="term" value="P:mitochondrial translation"/>
    <property type="evidence" value="ECO:0007669"/>
    <property type="project" value="TreeGrafter"/>
</dbReference>
<dbReference type="EMBL" id="KV454477">
    <property type="protein sequence ID" value="ODV62509.1"/>
    <property type="molecule type" value="Genomic_DNA"/>
</dbReference>
<reference evidence="6" key="1">
    <citation type="submission" date="2016-05" db="EMBL/GenBank/DDBJ databases">
        <title>Comparative genomics of biotechnologically important yeasts.</title>
        <authorList>
            <consortium name="DOE Joint Genome Institute"/>
            <person name="Riley R."/>
            <person name="Haridas S."/>
            <person name="Wolfe K.H."/>
            <person name="Lopes M.R."/>
            <person name="Hittinger C.T."/>
            <person name="Goker M."/>
            <person name="Salamov A."/>
            <person name="Wisecaver J."/>
            <person name="Long T.M."/>
            <person name="Aerts A.L."/>
            <person name="Barry K."/>
            <person name="Choi C."/>
            <person name="Clum A."/>
            <person name="Coughlan A.Y."/>
            <person name="Deshpande S."/>
            <person name="Douglass A.P."/>
            <person name="Hanson S.J."/>
            <person name="Klenk H.-P."/>
            <person name="Labutti K."/>
            <person name="Lapidus A."/>
            <person name="Lindquist E."/>
            <person name="Lipzen A."/>
            <person name="Meier-Kolthoff J.P."/>
            <person name="Ohm R.A."/>
            <person name="Otillar R.P."/>
            <person name="Pangilinan J."/>
            <person name="Peng Y."/>
            <person name="Rokas A."/>
            <person name="Rosa C.A."/>
            <person name="Scheuner C."/>
            <person name="Sibirny A.A."/>
            <person name="Slot J.C."/>
            <person name="Stielow J.B."/>
            <person name="Sun H."/>
            <person name="Kurtzman C.P."/>
            <person name="Blackwell M."/>
            <person name="Grigoriev I.V."/>
            <person name="Jeffries T.W."/>
        </authorList>
    </citation>
    <scope>NUCLEOTIDE SEQUENCE [LARGE SCALE GENOMIC DNA]</scope>
    <source>
        <strain evidence="6">DSM 1968</strain>
    </source>
</reference>
<dbReference type="RefSeq" id="XP_020048816.1">
    <property type="nucleotide sequence ID" value="XM_020191823.1"/>
</dbReference>
<dbReference type="OrthoDB" id="275582at2759"/>
<dbReference type="Pfam" id="PF00276">
    <property type="entry name" value="Ribosomal_L23"/>
    <property type="match status" value="1"/>
</dbReference>
<organism evidence="5 6">
    <name type="scientific">Ascoidea rubescens DSM 1968</name>
    <dbReference type="NCBI Taxonomy" id="1344418"/>
    <lineage>
        <taxon>Eukaryota</taxon>
        <taxon>Fungi</taxon>
        <taxon>Dikarya</taxon>
        <taxon>Ascomycota</taxon>
        <taxon>Saccharomycotina</taxon>
        <taxon>Saccharomycetes</taxon>
        <taxon>Ascoideaceae</taxon>
        <taxon>Ascoidea</taxon>
    </lineage>
</organism>
<keyword evidence="2" id="KW-0689">Ribosomal protein</keyword>
<dbReference type="PANTHER" id="PTHR12059:SF5">
    <property type="entry name" value="LARGE RIBOSOMAL SUBUNIT PROTEIN UL23M"/>
    <property type="match status" value="1"/>
</dbReference>
<dbReference type="GO" id="GO:0005762">
    <property type="term" value="C:mitochondrial large ribosomal subunit"/>
    <property type="evidence" value="ECO:0007669"/>
    <property type="project" value="TreeGrafter"/>
</dbReference>
<dbReference type="InterPro" id="IPR013025">
    <property type="entry name" value="Ribosomal_uL23-like"/>
</dbReference>
<dbReference type="FunCoup" id="A0A1D2VLM5">
    <property type="interactions" value="248"/>
</dbReference>
<evidence type="ECO:0000313" key="5">
    <source>
        <dbReference type="EMBL" id="ODV62509.1"/>
    </source>
</evidence>
<evidence type="ECO:0000256" key="2">
    <source>
        <dbReference type="ARBA" id="ARBA00022980"/>
    </source>
</evidence>